<dbReference type="STRING" id="1224947.SAMN05216480_101128"/>
<protein>
    <submittedName>
        <fullName evidence="1">Uncharacterized protein</fullName>
    </submittedName>
</protein>
<dbReference type="RefSeq" id="WP_093021529.1">
    <property type="nucleotide sequence ID" value="NZ_FPBK01000001.1"/>
</dbReference>
<dbReference type="EMBL" id="FPBK01000001">
    <property type="protein sequence ID" value="SFU27288.1"/>
    <property type="molecule type" value="Genomic_DNA"/>
</dbReference>
<keyword evidence="2" id="KW-1185">Reference proteome</keyword>
<dbReference type="Proteomes" id="UP000199138">
    <property type="component" value="Unassembled WGS sequence"/>
</dbReference>
<gene>
    <name evidence="1" type="ORF">SAMN05216480_101128</name>
</gene>
<reference evidence="1 2" key="1">
    <citation type="submission" date="2016-10" db="EMBL/GenBank/DDBJ databases">
        <authorList>
            <person name="de Groot N.N."/>
        </authorList>
    </citation>
    <scope>NUCLEOTIDE SEQUENCE [LARGE SCALE GENOMIC DNA]</scope>
    <source>
        <strain evidence="1 2">CGMCC 1.12333</strain>
    </source>
</reference>
<accession>A0A1I7ETR7</accession>
<organism evidence="1 2">
    <name type="scientific">Pustulibacterium marinum</name>
    <dbReference type="NCBI Taxonomy" id="1224947"/>
    <lineage>
        <taxon>Bacteria</taxon>
        <taxon>Pseudomonadati</taxon>
        <taxon>Bacteroidota</taxon>
        <taxon>Flavobacteriia</taxon>
        <taxon>Flavobacteriales</taxon>
        <taxon>Flavobacteriaceae</taxon>
        <taxon>Pustulibacterium</taxon>
    </lineage>
</organism>
<dbReference type="AlphaFoldDB" id="A0A1I7ETR7"/>
<evidence type="ECO:0000313" key="2">
    <source>
        <dbReference type="Proteomes" id="UP000199138"/>
    </source>
</evidence>
<name>A0A1I7ETR7_9FLAO</name>
<dbReference type="OrthoDB" id="1350910at2"/>
<dbReference type="PROSITE" id="PS51257">
    <property type="entry name" value="PROKAR_LIPOPROTEIN"/>
    <property type="match status" value="1"/>
</dbReference>
<evidence type="ECO:0000313" key="1">
    <source>
        <dbReference type="EMBL" id="SFU27288.1"/>
    </source>
</evidence>
<sequence length="164" mass="19662">MKYVSLITSIFLFYGCSHEKCIKQFSIEVIAFSEIKNKIEIYYVFNEEDPFVYNIKKVDSFHTTSSYDTLKFSFDNNYPNKLRIDLGDNPMQVEMKIDRITFLYGQKRIQIPGDLMWRFFSTNDYLKLSKSSKIQFFNIDGKMDPYIQPNKLLRQRMKVELYLD</sequence>
<proteinExistence type="predicted"/>